<sequence>MPVKTLCRLLLFLTLCAGALAAVGQTNVGPSNPILQHADPFITWMPVDGRYLLLATARNNVTIWSGPTPATAATDSKVVFNAVEGMREVWSPTLWHIKGSWWIYFTARVGTEKHAIYVLQSDTDDPLGTYTYRGPLDLEREAIDPSVLTVKGKTYLMYVGVGGGENAIYMVRLGEPMKPVGEKVLIAEPEYPWEKGAGSPKNYPVNEGPTALYHAGKAFIVYSGSDTASTFYCLGLLTFQGGDPLQRRNWIKTDHPILTQNPAVGIVGTGRGTFAHAKDGTEWLLYAAMPADDARTANRATRAQRFTWNADGSPEFGPVLADGPIAVR</sequence>
<organism evidence="7 8">
    <name type="scientific">Terriglobus roseus (strain DSM 18391 / NRRL B-41598 / KBS 63)</name>
    <dbReference type="NCBI Taxonomy" id="926566"/>
    <lineage>
        <taxon>Bacteria</taxon>
        <taxon>Pseudomonadati</taxon>
        <taxon>Acidobacteriota</taxon>
        <taxon>Terriglobia</taxon>
        <taxon>Terriglobales</taxon>
        <taxon>Acidobacteriaceae</taxon>
        <taxon>Terriglobus</taxon>
    </lineage>
</organism>
<dbReference type="eggNOG" id="COG3940">
    <property type="taxonomic scope" value="Bacteria"/>
</dbReference>
<feature type="chain" id="PRO_5003684089" evidence="6">
    <location>
        <begin position="22"/>
        <end position="328"/>
    </location>
</feature>
<evidence type="ECO:0000313" key="8">
    <source>
        <dbReference type="Proteomes" id="UP000006056"/>
    </source>
</evidence>
<evidence type="ECO:0000256" key="6">
    <source>
        <dbReference type="SAM" id="SignalP"/>
    </source>
</evidence>
<dbReference type="STRING" id="926566.Terro_3632"/>
<dbReference type="HOGENOM" id="CLU_009397_2_2_0"/>
<proteinExistence type="inferred from homology"/>
<evidence type="ECO:0000256" key="4">
    <source>
        <dbReference type="ARBA" id="ARBA00023295"/>
    </source>
</evidence>
<dbReference type="SUPFAM" id="SSF75005">
    <property type="entry name" value="Arabinanase/levansucrase/invertase"/>
    <property type="match status" value="1"/>
</dbReference>
<keyword evidence="4 5" id="KW-0326">Glycosidase</keyword>
<evidence type="ECO:0000256" key="5">
    <source>
        <dbReference type="RuleBase" id="RU361187"/>
    </source>
</evidence>
<comment type="similarity">
    <text evidence="1 5">Belongs to the glycosyl hydrolase 43 family.</text>
</comment>
<gene>
    <name evidence="7" type="ordered locus">Terro_3632</name>
</gene>
<dbReference type="PATRIC" id="fig|926566.3.peg.3578"/>
<dbReference type="GO" id="GO:0004553">
    <property type="term" value="F:hydrolase activity, hydrolyzing O-glycosyl compounds"/>
    <property type="evidence" value="ECO:0007669"/>
    <property type="project" value="InterPro"/>
</dbReference>
<keyword evidence="3 5" id="KW-0378">Hydrolase</keyword>
<evidence type="ECO:0000256" key="3">
    <source>
        <dbReference type="ARBA" id="ARBA00022801"/>
    </source>
</evidence>
<dbReference type="InterPro" id="IPR023296">
    <property type="entry name" value="Glyco_hydro_beta-prop_sf"/>
</dbReference>
<name>I3ZKS8_TERRK</name>
<reference evidence="7 8" key="1">
    <citation type="submission" date="2012-06" db="EMBL/GenBank/DDBJ databases">
        <title>Complete genome of Terriglobus roseus DSM 18391.</title>
        <authorList>
            <consortium name="US DOE Joint Genome Institute (JGI-PGF)"/>
            <person name="Lucas S."/>
            <person name="Copeland A."/>
            <person name="Lapidus A."/>
            <person name="Glavina del Rio T."/>
            <person name="Dalin E."/>
            <person name="Tice H."/>
            <person name="Bruce D."/>
            <person name="Goodwin L."/>
            <person name="Pitluck S."/>
            <person name="Peters L."/>
            <person name="Mikhailova N."/>
            <person name="Munk A.C.C."/>
            <person name="Kyrpides N."/>
            <person name="Mavromatis K."/>
            <person name="Ivanova N."/>
            <person name="Brettin T."/>
            <person name="Detter J.C."/>
            <person name="Han C."/>
            <person name="Larimer F."/>
            <person name="Land M."/>
            <person name="Hauser L."/>
            <person name="Markowitz V."/>
            <person name="Cheng J.-F."/>
            <person name="Hugenholtz P."/>
            <person name="Woyke T."/>
            <person name="Wu D."/>
            <person name="Brambilla E."/>
            <person name="Klenk H.-P."/>
            <person name="Eisen J.A."/>
        </authorList>
    </citation>
    <scope>NUCLEOTIDE SEQUENCE [LARGE SCALE GENOMIC DNA]</scope>
    <source>
        <strain evidence="8">DSM 18391 / NRRL B-41598 / KBS 63</strain>
    </source>
</reference>
<dbReference type="OrthoDB" id="177947at2"/>
<dbReference type="KEGG" id="trs:Terro_3632"/>
<dbReference type="AlphaFoldDB" id="I3ZKS8"/>
<dbReference type="GO" id="GO:0005975">
    <property type="term" value="P:carbohydrate metabolic process"/>
    <property type="evidence" value="ECO:0007669"/>
    <property type="project" value="InterPro"/>
</dbReference>
<evidence type="ECO:0000256" key="2">
    <source>
        <dbReference type="ARBA" id="ARBA00022729"/>
    </source>
</evidence>
<keyword evidence="2 6" id="KW-0732">Signal</keyword>
<keyword evidence="8" id="KW-1185">Reference proteome</keyword>
<evidence type="ECO:0000256" key="1">
    <source>
        <dbReference type="ARBA" id="ARBA00009865"/>
    </source>
</evidence>
<dbReference type="InterPro" id="IPR006710">
    <property type="entry name" value="Glyco_hydro_43"/>
</dbReference>
<dbReference type="RefSeq" id="WP_014787107.1">
    <property type="nucleotide sequence ID" value="NC_018014.1"/>
</dbReference>
<feature type="signal peptide" evidence="6">
    <location>
        <begin position="1"/>
        <end position="21"/>
    </location>
</feature>
<dbReference type="Proteomes" id="UP000006056">
    <property type="component" value="Chromosome"/>
</dbReference>
<dbReference type="Gene3D" id="2.115.10.20">
    <property type="entry name" value="Glycosyl hydrolase domain, family 43"/>
    <property type="match status" value="1"/>
</dbReference>
<dbReference type="CDD" id="cd18820">
    <property type="entry name" value="GH43_LbAraf43-like"/>
    <property type="match status" value="1"/>
</dbReference>
<protein>
    <submittedName>
        <fullName evidence="7">Putative beta-xylosidase</fullName>
    </submittedName>
</protein>
<evidence type="ECO:0000313" key="7">
    <source>
        <dbReference type="EMBL" id="AFL89846.1"/>
    </source>
</evidence>
<accession>I3ZKS8</accession>
<dbReference type="Pfam" id="PF04616">
    <property type="entry name" value="Glyco_hydro_43"/>
    <property type="match status" value="1"/>
</dbReference>
<dbReference type="PANTHER" id="PTHR43817">
    <property type="entry name" value="GLYCOSYL HYDROLASE"/>
    <property type="match status" value="1"/>
</dbReference>
<dbReference type="PANTHER" id="PTHR43817:SF1">
    <property type="entry name" value="HYDROLASE, FAMILY 43, PUTATIVE (AFU_ORTHOLOGUE AFUA_3G01660)-RELATED"/>
    <property type="match status" value="1"/>
</dbReference>
<dbReference type="EMBL" id="CP003379">
    <property type="protein sequence ID" value="AFL89846.1"/>
    <property type="molecule type" value="Genomic_DNA"/>
</dbReference>